<evidence type="ECO:0000259" key="1">
    <source>
        <dbReference type="Pfam" id="PF21880"/>
    </source>
</evidence>
<dbReference type="Proteomes" id="UP000537260">
    <property type="component" value="Unassembled WGS sequence"/>
</dbReference>
<sequence length="106" mass="10734">MTDTPALGHEDFASRVGDTFTVAGDSGGAEPDTSVELVLVGCSPLVASGGWLSFSLTFRGSAATPLGQGTFTFTAAGFDPAALFVVPISSTPAGIDYDAHFTLMEG</sequence>
<comment type="caution">
    <text evidence="2">The sequence shown here is derived from an EMBL/GenBank/DDBJ whole genome shotgun (WGS) entry which is preliminary data.</text>
</comment>
<feature type="domain" description="DUF6916" evidence="1">
    <location>
        <begin position="8"/>
        <end position="101"/>
    </location>
</feature>
<dbReference type="Pfam" id="PF21880">
    <property type="entry name" value="DUF6916"/>
    <property type="match status" value="1"/>
</dbReference>
<accession>A0A7Z0J7P7</accession>
<reference evidence="2 3" key="1">
    <citation type="submission" date="2020-07" db="EMBL/GenBank/DDBJ databases">
        <title>Sequencing the genomes of 1000 actinobacteria strains.</title>
        <authorList>
            <person name="Klenk H.-P."/>
        </authorList>
    </citation>
    <scope>NUCLEOTIDE SEQUENCE [LARGE SCALE GENOMIC DNA]</scope>
    <source>
        <strain evidence="2 3">LI1</strain>
    </source>
</reference>
<evidence type="ECO:0000313" key="2">
    <source>
        <dbReference type="EMBL" id="NYJ21188.1"/>
    </source>
</evidence>
<gene>
    <name evidence="2" type="ORF">HNR05_002979</name>
</gene>
<keyword evidence="3" id="KW-1185">Reference proteome</keyword>
<dbReference type="InterPro" id="IPR054209">
    <property type="entry name" value="DUF6916"/>
</dbReference>
<dbReference type="EMBL" id="JACCFM010000001">
    <property type="protein sequence ID" value="NYJ21188.1"/>
    <property type="molecule type" value="Genomic_DNA"/>
</dbReference>
<protein>
    <recommendedName>
        <fullName evidence="1">DUF6916 domain-containing protein</fullName>
    </recommendedName>
</protein>
<evidence type="ECO:0000313" key="3">
    <source>
        <dbReference type="Proteomes" id="UP000537260"/>
    </source>
</evidence>
<organism evidence="2 3">
    <name type="scientific">Glaciibacter psychrotolerans</name>
    <dbReference type="NCBI Taxonomy" id="670054"/>
    <lineage>
        <taxon>Bacteria</taxon>
        <taxon>Bacillati</taxon>
        <taxon>Actinomycetota</taxon>
        <taxon>Actinomycetes</taxon>
        <taxon>Micrococcales</taxon>
        <taxon>Microbacteriaceae</taxon>
        <taxon>Glaciibacter</taxon>
    </lineage>
</organism>
<name>A0A7Z0J7P7_9MICO</name>
<dbReference type="RefSeq" id="WP_179579829.1">
    <property type="nucleotide sequence ID" value="NZ_JACCFM010000001.1"/>
</dbReference>
<dbReference type="AlphaFoldDB" id="A0A7Z0J7P7"/>
<proteinExistence type="predicted"/>